<reference evidence="2" key="1">
    <citation type="submission" date="2022-03" db="EMBL/GenBank/DDBJ databases">
        <title>Sea Food Isolates.</title>
        <authorList>
            <person name="Li c."/>
        </authorList>
    </citation>
    <scope>NUCLEOTIDE SEQUENCE</scope>
    <source>
        <strain evidence="2">19MO03SA05</strain>
    </source>
</reference>
<dbReference type="Gene3D" id="3.30.420.10">
    <property type="entry name" value="Ribonuclease H-like superfamily/Ribonuclease H"/>
    <property type="match status" value="1"/>
</dbReference>
<dbReference type="PANTHER" id="PTHR35004">
    <property type="entry name" value="TRANSPOSASE RV3428C-RELATED"/>
    <property type="match status" value="1"/>
</dbReference>
<dbReference type="InterPro" id="IPR036397">
    <property type="entry name" value="RNaseH_sf"/>
</dbReference>
<dbReference type="InterPro" id="IPR001584">
    <property type="entry name" value="Integrase_cat-core"/>
</dbReference>
<protein>
    <submittedName>
        <fullName evidence="2">DDE-type integrase/transposase/recombinase</fullName>
    </submittedName>
</protein>
<organism evidence="2">
    <name type="scientific">bacterium 19MO03SA05</name>
    <dbReference type="NCBI Taxonomy" id="2920620"/>
    <lineage>
        <taxon>Bacteria</taxon>
    </lineage>
</organism>
<gene>
    <name evidence="2" type="ORF">MRM63_16425</name>
</gene>
<evidence type="ECO:0000313" key="2">
    <source>
        <dbReference type="EMBL" id="XAG86656.1"/>
    </source>
</evidence>
<dbReference type="PANTHER" id="PTHR35004:SF7">
    <property type="entry name" value="INTEGRASE PROTEIN"/>
    <property type="match status" value="1"/>
</dbReference>
<dbReference type="EMBL" id="CP095351">
    <property type="protein sequence ID" value="XAG86656.1"/>
    <property type="molecule type" value="Genomic_DNA"/>
</dbReference>
<dbReference type="SUPFAM" id="SSF53098">
    <property type="entry name" value="Ribonuclease H-like"/>
    <property type="match status" value="1"/>
</dbReference>
<dbReference type="InterPro" id="IPR012337">
    <property type="entry name" value="RNaseH-like_sf"/>
</dbReference>
<evidence type="ECO:0000259" key="1">
    <source>
        <dbReference type="PROSITE" id="PS50994"/>
    </source>
</evidence>
<proteinExistence type="predicted"/>
<name>A0AAU6VJ59_UNCXX</name>
<dbReference type="AlphaFoldDB" id="A0AAU6VJ59"/>
<feature type="domain" description="Integrase catalytic" evidence="1">
    <location>
        <begin position="141"/>
        <end position="341"/>
    </location>
</feature>
<dbReference type="GO" id="GO:0003676">
    <property type="term" value="F:nucleic acid binding"/>
    <property type="evidence" value="ECO:0007669"/>
    <property type="project" value="InterPro"/>
</dbReference>
<dbReference type="GO" id="GO:0015074">
    <property type="term" value="P:DNA integration"/>
    <property type="evidence" value="ECO:0007669"/>
    <property type="project" value="InterPro"/>
</dbReference>
<sequence>MNALELERAQYLKRLMSDLDGAKRGKKGLIVQAAMDHLCVSKSKLYQELTDLGWASGRKKRADNGELALTKEETELLSNLIRQSKRESGKALMTIRDAIDIALANGELVQDVSESTVLRAFKRFRVHPNQLDVMETTTSQRSLHPNHVWQFDVSICVLYYLRGSKGLQAMSKDEFYKNKPKNLDRIVNERVLRYLATDHYSGAFFLRYYLAPGENTETITQFLFEAFCERETGELMYGVPQILIWDAGSANIAHQTRHMLDMLEVRHIAHTPGRPWAKGQVESTHNLVERHFEGRLAFMTVQSIEELNRLAVQWSIGYQSRNHSRHKNSRFGFWQTIRTEQLRLIKDVALVKSMMQQTKPEVRKVRPNELSISFAPKGYASMDYSLTHIPHIIAGDEVKVFVNPYKAPVIRVISIDELGQEHTHEAIPIERDAAGFNLHAPVIGTEHKSVRDTDADRNRKRLDTQAWGADNPREIKKIRKGRVAAFDGRINPMADIEQQTVPSFMLRRGTMMNIGGQPLTEQKMTFIGALNRLKRRFNPTKDELVAMRVELKHQYPNGMTESELHTFTELWEQHGNEYAQSATR</sequence>
<dbReference type="PROSITE" id="PS50994">
    <property type="entry name" value="INTEGRASE"/>
    <property type="match status" value="1"/>
</dbReference>
<accession>A0AAU6VJ59</accession>